<dbReference type="Proteomes" id="UP000659124">
    <property type="component" value="Unassembled WGS sequence"/>
</dbReference>
<comment type="caution">
    <text evidence="8">The sequence shown here is derived from an EMBL/GenBank/DDBJ whole genome shotgun (WGS) entry which is preliminary data.</text>
</comment>
<sequence>MKNMILICGLMIGLSSCSKFLNEPPKGMVGADDLNTPENVDKLVVAAYASLGNDHWEVPYTSGWVFGSVRSDDAYKGGLGTADQGEFTQYEVFSTIQENQSRGNLLWTRLFMGVQRANLALKGLAKMNEGIFPQLKNRQAEARFLRGHFYFLLKEHFKKVPFIDESMKDDDINKVSNVQYTNDEQWNKIAADFQFAADNLPVQEEQRGRPGSFTAKAYLAKVRLYQAYEQDEKNNVVNINKEKLNQVVDLTTQVINSGRFGLSDDYAKNYLWQFENNRESIFAVQRSLNDGSEVGRIDMSTALNYPMYPAYGCCSFHRPSQNLVNAFQTGNDGLPLFETFNNAEMKDSADFQDHSFDPRIDHTVGLPSHPFKYQNKIIYRTETWTRGPELYGPFSGMKTVVQADCPCLTTAKGYAYPASSMNNDVLKLDDVILWKAEALIELGRQDEALDLINSVRQRAMNSTGMLKDANGKPYSKYVVALYKPGININWTQATARQALQWERRLEFGMEGYRFFDLVRWGIAAEVLNKYFDVESKRRSYLKIGHFAKNRDEYLPIPTQQIDLSDGVYKQNAGW</sequence>
<dbReference type="EMBL" id="JACVFC010000002">
    <property type="protein sequence ID" value="MBC9932067.1"/>
    <property type="molecule type" value="Genomic_DNA"/>
</dbReference>
<dbReference type="InterPro" id="IPR012944">
    <property type="entry name" value="SusD_RagB_dom"/>
</dbReference>
<reference evidence="8 9" key="1">
    <citation type="submission" date="2020-09" db="EMBL/GenBank/DDBJ databases">
        <title>Genome sequences of type strains of Chitinophaga qingshengii and Chitinophaga varians.</title>
        <authorList>
            <person name="Kittiwongwattana C."/>
        </authorList>
    </citation>
    <scope>NUCLEOTIDE SEQUENCE [LARGE SCALE GENOMIC DNA]</scope>
    <source>
        <strain evidence="8 9">JCM 30026</strain>
    </source>
</reference>
<organism evidence="8 9">
    <name type="scientific">Chitinophaga qingshengii</name>
    <dbReference type="NCBI Taxonomy" id="1569794"/>
    <lineage>
        <taxon>Bacteria</taxon>
        <taxon>Pseudomonadati</taxon>
        <taxon>Bacteroidota</taxon>
        <taxon>Chitinophagia</taxon>
        <taxon>Chitinophagales</taxon>
        <taxon>Chitinophagaceae</taxon>
        <taxon>Chitinophaga</taxon>
    </lineage>
</organism>
<keyword evidence="3" id="KW-0732">Signal</keyword>
<gene>
    <name evidence="8" type="ORF">ICL07_16905</name>
</gene>
<dbReference type="InterPro" id="IPR033985">
    <property type="entry name" value="SusD-like_N"/>
</dbReference>
<evidence type="ECO:0000256" key="2">
    <source>
        <dbReference type="ARBA" id="ARBA00006275"/>
    </source>
</evidence>
<evidence type="ECO:0000256" key="5">
    <source>
        <dbReference type="ARBA" id="ARBA00023237"/>
    </source>
</evidence>
<evidence type="ECO:0000256" key="3">
    <source>
        <dbReference type="ARBA" id="ARBA00022729"/>
    </source>
</evidence>
<dbReference type="Gene3D" id="1.25.40.390">
    <property type="match status" value="1"/>
</dbReference>
<accession>A0ABR7TR86</accession>
<dbReference type="Pfam" id="PF14322">
    <property type="entry name" value="SusD-like_3"/>
    <property type="match status" value="1"/>
</dbReference>
<keyword evidence="4" id="KW-0472">Membrane</keyword>
<protein>
    <submittedName>
        <fullName evidence="8">RagB/SusD family nutrient uptake outer membrane protein</fullName>
    </submittedName>
</protein>
<dbReference type="PROSITE" id="PS51257">
    <property type="entry name" value="PROKAR_LIPOPROTEIN"/>
    <property type="match status" value="1"/>
</dbReference>
<dbReference type="SUPFAM" id="SSF48452">
    <property type="entry name" value="TPR-like"/>
    <property type="match status" value="1"/>
</dbReference>
<feature type="domain" description="RagB/SusD" evidence="6">
    <location>
        <begin position="279"/>
        <end position="574"/>
    </location>
</feature>
<name>A0ABR7TR86_9BACT</name>
<feature type="domain" description="SusD-like N-terminal" evidence="7">
    <location>
        <begin position="19"/>
        <end position="224"/>
    </location>
</feature>
<evidence type="ECO:0000256" key="1">
    <source>
        <dbReference type="ARBA" id="ARBA00004442"/>
    </source>
</evidence>
<comment type="similarity">
    <text evidence="2">Belongs to the SusD family.</text>
</comment>
<evidence type="ECO:0000256" key="4">
    <source>
        <dbReference type="ARBA" id="ARBA00023136"/>
    </source>
</evidence>
<evidence type="ECO:0000259" key="6">
    <source>
        <dbReference type="Pfam" id="PF07980"/>
    </source>
</evidence>
<keyword evidence="9" id="KW-1185">Reference proteome</keyword>
<comment type="subcellular location">
    <subcellularLocation>
        <location evidence="1">Cell outer membrane</location>
    </subcellularLocation>
</comment>
<evidence type="ECO:0000313" key="9">
    <source>
        <dbReference type="Proteomes" id="UP000659124"/>
    </source>
</evidence>
<evidence type="ECO:0000259" key="7">
    <source>
        <dbReference type="Pfam" id="PF14322"/>
    </source>
</evidence>
<dbReference type="RefSeq" id="WP_188089202.1">
    <property type="nucleotide sequence ID" value="NZ_JACVFC010000002.1"/>
</dbReference>
<evidence type="ECO:0000313" key="8">
    <source>
        <dbReference type="EMBL" id="MBC9932067.1"/>
    </source>
</evidence>
<proteinExistence type="inferred from homology"/>
<keyword evidence="5" id="KW-0998">Cell outer membrane</keyword>
<dbReference type="InterPro" id="IPR011990">
    <property type="entry name" value="TPR-like_helical_dom_sf"/>
</dbReference>
<dbReference type="Pfam" id="PF07980">
    <property type="entry name" value="SusD_RagB"/>
    <property type="match status" value="1"/>
</dbReference>